<dbReference type="PANTHER" id="PTHR10231">
    <property type="entry name" value="NUCLEOTIDE-SUGAR TRANSMEMBRANE TRANSPORTER"/>
    <property type="match status" value="1"/>
</dbReference>
<evidence type="ECO:0000256" key="4">
    <source>
        <dbReference type="ARBA" id="ARBA00022989"/>
    </source>
</evidence>
<comment type="subcellular location">
    <subcellularLocation>
        <location evidence="1">Membrane</location>
        <topology evidence="1">Multi-pass membrane protein</topology>
    </subcellularLocation>
</comment>
<keyword evidence="2" id="KW-0813">Transport</keyword>
<keyword evidence="5 6" id="KW-0472">Membrane</keyword>
<reference evidence="7" key="1">
    <citation type="submission" date="2021-12" db="EMBL/GenBank/DDBJ databases">
        <authorList>
            <person name="King R."/>
        </authorList>
    </citation>
    <scope>NUCLEOTIDE SEQUENCE</scope>
</reference>
<feature type="transmembrane region" description="Helical" evidence="6">
    <location>
        <begin position="305"/>
        <end position="322"/>
    </location>
</feature>
<dbReference type="EMBL" id="OU963864">
    <property type="protein sequence ID" value="CAH0386811.1"/>
    <property type="molecule type" value="Genomic_DNA"/>
</dbReference>
<keyword evidence="3 6" id="KW-0812">Transmembrane</keyword>
<protein>
    <submittedName>
        <fullName evidence="7">Uncharacterized protein</fullName>
    </submittedName>
</protein>
<dbReference type="GO" id="GO:0000139">
    <property type="term" value="C:Golgi membrane"/>
    <property type="evidence" value="ECO:0007669"/>
    <property type="project" value="InterPro"/>
</dbReference>
<dbReference type="GO" id="GO:0015165">
    <property type="term" value="F:pyrimidine nucleotide-sugar transmembrane transporter activity"/>
    <property type="evidence" value="ECO:0007669"/>
    <property type="project" value="InterPro"/>
</dbReference>
<evidence type="ECO:0000256" key="6">
    <source>
        <dbReference type="SAM" id="Phobius"/>
    </source>
</evidence>
<accession>A0A9P0F2E4</accession>
<dbReference type="InterPro" id="IPR007271">
    <property type="entry name" value="Nuc_sug_transpt"/>
</dbReference>
<organism evidence="7 8">
    <name type="scientific">Bemisia tabaci</name>
    <name type="common">Sweetpotato whitefly</name>
    <name type="synonym">Aleurodes tabaci</name>
    <dbReference type="NCBI Taxonomy" id="7038"/>
    <lineage>
        <taxon>Eukaryota</taxon>
        <taxon>Metazoa</taxon>
        <taxon>Ecdysozoa</taxon>
        <taxon>Arthropoda</taxon>
        <taxon>Hexapoda</taxon>
        <taxon>Insecta</taxon>
        <taxon>Pterygota</taxon>
        <taxon>Neoptera</taxon>
        <taxon>Paraneoptera</taxon>
        <taxon>Hemiptera</taxon>
        <taxon>Sternorrhyncha</taxon>
        <taxon>Aleyrodoidea</taxon>
        <taxon>Aleyrodidae</taxon>
        <taxon>Aleyrodinae</taxon>
        <taxon>Bemisia</taxon>
    </lineage>
</organism>
<dbReference type="Proteomes" id="UP001152759">
    <property type="component" value="Chromosome 3"/>
</dbReference>
<feature type="transmembrane region" description="Helical" evidence="6">
    <location>
        <begin position="135"/>
        <end position="154"/>
    </location>
</feature>
<sequence>METKLGKYRNEKKSGFMPKSRATVRDQFSTEHKWFIFLLYIVVGILFNQGLITTASQEADNKYKYNTTLAVLFTEVIKLFASILLFWRENALSSLWTQTVTHKKLMWLYFVPSLLYCLYNNLSFINLSAYDPTTYFLLLQLRVVITGVVFQVLFKKQLSCVQWISLIVLTLGCMLKEVNFESLSDEVRKKEALNKETGIHLSVHLLLIIVQVLCSCFAGVYNEFLLKKSGADVDIYVQNVFMYFDSIICNLLVLLYEADYDSVFSDEAIQAIFQYKALLVMVNNAAIGIVTSFFLRFLNSILKTFASALELVFIAILSWLIFDIPVRINTALSILVVITAVYLYAQNPVQSPAPALTKTSSTESLVSSNKRANQKINV</sequence>
<evidence type="ECO:0000256" key="3">
    <source>
        <dbReference type="ARBA" id="ARBA00022692"/>
    </source>
</evidence>
<keyword evidence="8" id="KW-1185">Reference proteome</keyword>
<name>A0A9P0F2E4_BEMTA</name>
<feature type="transmembrane region" description="Helical" evidence="6">
    <location>
        <begin position="233"/>
        <end position="255"/>
    </location>
</feature>
<dbReference type="PIRSF" id="PIRSF005799">
    <property type="entry name" value="UDP-gal_transpt"/>
    <property type="match status" value="1"/>
</dbReference>
<feature type="transmembrane region" description="Helical" evidence="6">
    <location>
        <begin position="34"/>
        <end position="55"/>
    </location>
</feature>
<feature type="transmembrane region" description="Helical" evidence="6">
    <location>
        <begin position="328"/>
        <end position="345"/>
    </location>
</feature>
<evidence type="ECO:0000313" key="8">
    <source>
        <dbReference type="Proteomes" id="UP001152759"/>
    </source>
</evidence>
<keyword evidence="2" id="KW-0762">Sugar transport</keyword>
<evidence type="ECO:0000313" key="7">
    <source>
        <dbReference type="EMBL" id="CAH0386811.1"/>
    </source>
</evidence>
<dbReference type="AlphaFoldDB" id="A0A9P0F2E4"/>
<dbReference type="Pfam" id="PF04142">
    <property type="entry name" value="Nuc_sug_transp"/>
    <property type="match status" value="1"/>
</dbReference>
<dbReference type="NCBIfam" id="TIGR00803">
    <property type="entry name" value="nst"/>
    <property type="match status" value="1"/>
</dbReference>
<feature type="transmembrane region" description="Helical" evidence="6">
    <location>
        <begin position="67"/>
        <end position="87"/>
    </location>
</feature>
<evidence type="ECO:0000256" key="1">
    <source>
        <dbReference type="ARBA" id="ARBA00004141"/>
    </source>
</evidence>
<gene>
    <name evidence="7" type="ORF">BEMITA_LOCUS5884</name>
</gene>
<evidence type="ECO:0000256" key="2">
    <source>
        <dbReference type="ARBA" id="ARBA00022597"/>
    </source>
</evidence>
<keyword evidence="4 6" id="KW-1133">Transmembrane helix</keyword>
<feature type="transmembrane region" description="Helical" evidence="6">
    <location>
        <begin position="275"/>
        <end position="298"/>
    </location>
</feature>
<proteinExistence type="predicted"/>
<evidence type="ECO:0000256" key="5">
    <source>
        <dbReference type="ARBA" id="ARBA00023136"/>
    </source>
</evidence>
<dbReference type="OrthoDB" id="419167at2759"/>
<dbReference type="KEGG" id="btab:109043903"/>
<feature type="transmembrane region" description="Helical" evidence="6">
    <location>
        <begin position="199"/>
        <end position="221"/>
    </location>
</feature>
<feature type="transmembrane region" description="Helical" evidence="6">
    <location>
        <begin position="107"/>
        <end position="129"/>
    </location>
</feature>